<dbReference type="Proteomes" id="UP000029995">
    <property type="component" value="Unassembled WGS sequence"/>
</dbReference>
<evidence type="ECO:0000313" key="1">
    <source>
        <dbReference type="EMBL" id="KGM35730.1"/>
    </source>
</evidence>
<gene>
    <name evidence="1" type="ORF">P409_02830</name>
</gene>
<name>A0A0A0DCH8_9PROT</name>
<evidence type="ECO:0000313" key="2">
    <source>
        <dbReference type="Proteomes" id="UP000029995"/>
    </source>
</evidence>
<dbReference type="OrthoDB" id="9429548at2"/>
<proteinExistence type="predicted"/>
<organism evidence="1 2">
    <name type="scientific">Inquilinus limosus MP06</name>
    <dbReference type="NCBI Taxonomy" id="1398085"/>
    <lineage>
        <taxon>Bacteria</taxon>
        <taxon>Pseudomonadati</taxon>
        <taxon>Pseudomonadota</taxon>
        <taxon>Alphaproteobacteria</taxon>
        <taxon>Rhodospirillales</taxon>
        <taxon>Rhodospirillaceae</taxon>
        <taxon>Inquilinus</taxon>
    </lineage>
</organism>
<dbReference type="EMBL" id="JANX01000014">
    <property type="protein sequence ID" value="KGM35730.1"/>
    <property type="molecule type" value="Genomic_DNA"/>
</dbReference>
<accession>A0A0A0DCH8</accession>
<reference evidence="1 2" key="1">
    <citation type="submission" date="2014-01" db="EMBL/GenBank/DDBJ databases">
        <title>Genome sequence determination for a cystic fibrosis isolate, Inquilinus limosus.</title>
        <authorList>
            <person name="Pino M."/>
            <person name="Di Conza J."/>
            <person name="Gutkind G."/>
        </authorList>
    </citation>
    <scope>NUCLEOTIDE SEQUENCE [LARGE SCALE GENOMIC DNA]</scope>
    <source>
        <strain evidence="1 2">MP06</strain>
    </source>
</reference>
<sequence>MPRRPAPISTSEIRRALERAEQGKGVQLACLIKRCSRDDLAAAFSRYGSDLGRVLAHIGGRQEAREESATWRRAARFRADRADAGDR</sequence>
<comment type="caution">
    <text evidence="1">The sequence shown here is derived from an EMBL/GenBank/DDBJ whole genome shotgun (WGS) entry which is preliminary data.</text>
</comment>
<protein>
    <submittedName>
        <fullName evidence="1">Uncharacterized protein</fullName>
    </submittedName>
</protein>
<dbReference type="AlphaFoldDB" id="A0A0A0DCH8"/>
<dbReference type="RefSeq" id="WP_034831538.1">
    <property type="nucleotide sequence ID" value="NZ_JANX01000014.1"/>
</dbReference>